<evidence type="ECO:0000313" key="7">
    <source>
        <dbReference type="Proteomes" id="UP001209701"/>
    </source>
</evidence>
<dbReference type="InterPro" id="IPR000847">
    <property type="entry name" value="LysR_HTH_N"/>
</dbReference>
<evidence type="ECO:0000256" key="1">
    <source>
        <dbReference type="ARBA" id="ARBA00009437"/>
    </source>
</evidence>
<evidence type="ECO:0000313" key="6">
    <source>
        <dbReference type="EMBL" id="MCV2369373.1"/>
    </source>
</evidence>
<evidence type="ECO:0000256" key="2">
    <source>
        <dbReference type="ARBA" id="ARBA00023015"/>
    </source>
</evidence>
<name>A0ABT2YH71_9BURK</name>
<keyword evidence="7" id="KW-1185">Reference proteome</keyword>
<gene>
    <name evidence="6" type="ORF">LNV07_14915</name>
</gene>
<feature type="compositionally biased region" description="Basic and acidic residues" evidence="4">
    <location>
        <begin position="89"/>
        <end position="107"/>
    </location>
</feature>
<dbReference type="Gene3D" id="1.10.10.10">
    <property type="entry name" value="Winged helix-like DNA-binding domain superfamily/Winged helix DNA-binding domain"/>
    <property type="match status" value="1"/>
</dbReference>
<dbReference type="RefSeq" id="WP_263571958.1">
    <property type="nucleotide sequence ID" value="NZ_JAJIRN010000006.1"/>
</dbReference>
<comment type="caution">
    <text evidence="6">The sequence shown here is derived from an EMBL/GenBank/DDBJ whole genome shotgun (WGS) entry which is preliminary data.</text>
</comment>
<keyword evidence="3" id="KW-0804">Transcription</keyword>
<feature type="region of interest" description="Disordered" evidence="4">
    <location>
        <begin position="86"/>
        <end position="107"/>
    </location>
</feature>
<dbReference type="PROSITE" id="PS50931">
    <property type="entry name" value="HTH_LYSR"/>
    <property type="match status" value="1"/>
</dbReference>
<comment type="similarity">
    <text evidence="1">Belongs to the LysR transcriptional regulatory family.</text>
</comment>
<dbReference type="Pfam" id="PF00126">
    <property type="entry name" value="HTH_1"/>
    <property type="match status" value="1"/>
</dbReference>
<proteinExistence type="inferred from homology"/>
<dbReference type="Proteomes" id="UP001209701">
    <property type="component" value="Unassembled WGS sequence"/>
</dbReference>
<dbReference type="InterPro" id="IPR036390">
    <property type="entry name" value="WH_DNA-bd_sf"/>
</dbReference>
<dbReference type="InterPro" id="IPR036388">
    <property type="entry name" value="WH-like_DNA-bd_sf"/>
</dbReference>
<dbReference type="SUPFAM" id="SSF46785">
    <property type="entry name" value="Winged helix' DNA-binding domain"/>
    <property type="match status" value="1"/>
</dbReference>
<dbReference type="PANTHER" id="PTHR30126">
    <property type="entry name" value="HTH-TYPE TRANSCRIPTIONAL REGULATOR"/>
    <property type="match status" value="1"/>
</dbReference>
<evidence type="ECO:0000259" key="5">
    <source>
        <dbReference type="PROSITE" id="PS50931"/>
    </source>
</evidence>
<sequence length="107" mass="11868">MSANRLQLLTIFVTLVEAGSVAAAAQKLERSASTVRRTMAALEQQLAVALILRPSRKLKLTPAGERYFEDCRRILNRLAYAEETVSKNLDPERGRQDGRGAKAPDEQ</sequence>
<feature type="domain" description="HTH lysR-type" evidence="5">
    <location>
        <begin position="4"/>
        <end position="61"/>
    </location>
</feature>
<reference evidence="6 7" key="1">
    <citation type="submission" date="2021-11" db="EMBL/GenBank/DDBJ databases">
        <authorList>
            <person name="Liang Q."/>
            <person name="Mou H."/>
            <person name="Liu Z."/>
        </authorList>
    </citation>
    <scope>NUCLEOTIDE SEQUENCE [LARGE SCALE GENOMIC DNA]</scope>
    <source>
        <strain evidence="6 7">CHU3</strain>
    </source>
</reference>
<accession>A0ABT2YH71</accession>
<evidence type="ECO:0000256" key="4">
    <source>
        <dbReference type="SAM" id="MobiDB-lite"/>
    </source>
</evidence>
<organism evidence="6 7">
    <name type="scientific">Roseateles oligotrophus</name>
    <dbReference type="NCBI Taxonomy" id="1769250"/>
    <lineage>
        <taxon>Bacteria</taxon>
        <taxon>Pseudomonadati</taxon>
        <taxon>Pseudomonadota</taxon>
        <taxon>Betaproteobacteria</taxon>
        <taxon>Burkholderiales</taxon>
        <taxon>Sphaerotilaceae</taxon>
        <taxon>Roseateles</taxon>
    </lineage>
</organism>
<protein>
    <submittedName>
        <fullName evidence="6">LysR family transcriptional regulator</fullName>
    </submittedName>
</protein>
<dbReference type="EMBL" id="JAJIRN010000006">
    <property type="protein sequence ID" value="MCV2369373.1"/>
    <property type="molecule type" value="Genomic_DNA"/>
</dbReference>
<evidence type="ECO:0000256" key="3">
    <source>
        <dbReference type="ARBA" id="ARBA00023163"/>
    </source>
</evidence>
<dbReference type="PANTHER" id="PTHR30126:SF84">
    <property type="entry name" value="HTH-TYPE TRANSCRIPTIONAL REGULATOR PTXR"/>
    <property type="match status" value="1"/>
</dbReference>
<keyword evidence="2" id="KW-0805">Transcription regulation</keyword>